<evidence type="ECO:0000256" key="9">
    <source>
        <dbReference type="ARBA" id="ARBA00022842"/>
    </source>
</evidence>
<dbReference type="CDD" id="cd03353">
    <property type="entry name" value="LbH_GlmU_C"/>
    <property type="match status" value="1"/>
</dbReference>
<dbReference type="Pfam" id="PF00132">
    <property type="entry name" value="Hexapep"/>
    <property type="match status" value="2"/>
</dbReference>
<evidence type="ECO:0000256" key="18">
    <source>
        <dbReference type="HAMAP-Rule" id="MF_01631"/>
    </source>
</evidence>
<dbReference type="GO" id="GO:0005737">
    <property type="term" value="C:cytoplasm"/>
    <property type="evidence" value="ECO:0007669"/>
    <property type="project" value="UniProtKB-SubCell"/>
</dbReference>
<feature type="binding site" evidence="18">
    <location>
        <position position="432"/>
    </location>
    <ligand>
        <name>acetyl-CoA</name>
        <dbReference type="ChEBI" id="CHEBI:57288"/>
    </ligand>
</feature>
<dbReference type="EC" id="2.3.1.157" evidence="18"/>
<feature type="binding site" evidence="18">
    <location>
        <position position="84"/>
    </location>
    <ligand>
        <name>UDP-N-acetyl-alpha-D-glucosamine</name>
        <dbReference type="ChEBI" id="CHEBI:57705"/>
    </ligand>
</feature>
<feature type="binding site" evidence="18">
    <location>
        <position position="236"/>
    </location>
    <ligand>
        <name>UDP-N-acetyl-alpha-D-glucosamine</name>
        <dbReference type="ChEBI" id="CHEBI:57705"/>
    </ligand>
</feature>
<dbReference type="RefSeq" id="WP_091941449.1">
    <property type="nucleotide sequence ID" value="NZ_FOSV01000001.1"/>
</dbReference>
<feature type="binding site" evidence="18">
    <location>
        <position position="179"/>
    </location>
    <ligand>
        <name>UDP-N-acetyl-alpha-D-glucosamine</name>
        <dbReference type="ChEBI" id="CHEBI:57705"/>
    </ligand>
</feature>
<dbReference type="EMBL" id="FOSV01000001">
    <property type="protein sequence ID" value="SFK37096.1"/>
    <property type="molecule type" value="Genomic_DNA"/>
</dbReference>
<dbReference type="OrthoDB" id="9775031at2"/>
<dbReference type="SUPFAM" id="SSF53448">
    <property type="entry name" value="Nucleotide-diphospho-sugar transferases"/>
    <property type="match status" value="1"/>
</dbReference>
<dbReference type="GO" id="GO:0003977">
    <property type="term" value="F:UDP-N-acetylglucosamine diphosphorylase activity"/>
    <property type="evidence" value="ECO:0007669"/>
    <property type="project" value="UniProtKB-UniRule"/>
</dbReference>
<organism evidence="20 21">
    <name type="scientific">Methylorubrum salsuginis</name>
    <dbReference type="NCBI Taxonomy" id="414703"/>
    <lineage>
        <taxon>Bacteria</taxon>
        <taxon>Pseudomonadati</taxon>
        <taxon>Pseudomonadota</taxon>
        <taxon>Alphaproteobacteria</taxon>
        <taxon>Hyphomicrobiales</taxon>
        <taxon>Methylobacteriaceae</taxon>
        <taxon>Methylorubrum</taxon>
    </lineage>
</organism>
<evidence type="ECO:0000256" key="3">
    <source>
        <dbReference type="ARBA" id="ARBA00007947"/>
    </source>
</evidence>
<feature type="binding site" evidence="18">
    <location>
        <position position="325"/>
    </location>
    <ligand>
        <name>UDP-N-acetyl-alpha-D-glucosamine</name>
        <dbReference type="ChEBI" id="CHEBI:57705"/>
    </ligand>
</feature>
<keyword evidence="12 18" id="KW-0511">Multifunctional enzyme</keyword>
<dbReference type="NCBIfam" id="NF010933">
    <property type="entry name" value="PRK14353.1"/>
    <property type="match status" value="1"/>
</dbReference>
<feature type="domain" description="MobA-like NTP transferase" evidence="19">
    <location>
        <begin position="14"/>
        <end position="151"/>
    </location>
</feature>
<feature type="binding site" evidence="18">
    <location>
        <position position="358"/>
    </location>
    <ligand>
        <name>UDP-N-acetyl-alpha-D-glucosamine</name>
        <dbReference type="ChEBI" id="CHEBI:57705"/>
    </ligand>
</feature>
<evidence type="ECO:0000256" key="12">
    <source>
        <dbReference type="ARBA" id="ARBA00023268"/>
    </source>
</evidence>
<dbReference type="GO" id="GO:0016020">
    <property type="term" value="C:membrane"/>
    <property type="evidence" value="ECO:0007669"/>
    <property type="project" value="GOC"/>
</dbReference>
<dbReference type="HAMAP" id="MF_01631">
    <property type="entry name" value="GlmU"/>
    <property type="match status" value="1"/>
</dbReference>
<evidence type="ECO:0000256" key="7">
    <source>
        <dbReference type="ARBA" id="ARBA00022723"/>
    </source>
</evidence>
<dbReference type="PANTHER" id="PTHR43584:SF3">
    <property type="entry name" value="BIFUNCTIONAL PROTEIN GLMU"/>
    <property type="match status" value="1"/>
</dbReference>
<evidence type="ECO:0000256" key="14">
    <source>
        <dbReference type="ARBA" id="ARBA00023316"/>
    </source>
</evidence>
<keyword evidence="9 18" id="KW-0460">Magnesium</keyword>
<comment type="pathway">
    <text evidence="18">Bacterial outer membrane biogenesis; LPS lipid A biosynthesis.</text>
</comment>
<feature type="active site" description="Proton acceptor" evidence="18">
    <location>
        <position position="355"/>
    </location>
</feature>
<dbReference type="GO" id="GO:0008360">
    <property type="term" value="P:regulation of cell shape"/>
    <property type="evidence" value="ECO:0007669"/>
    <property type="project" value="UniProtKB-KW"/>
</dbReference>
<dbReference type="PANTHER" id="PTHR43584">
    <property type="entry name" value="NUCLEOTIDYL TRANSFERASE"/>
    <property type="match status" value="1"/>
</dbReference>
<comment type="subcellular location">
    <subcellularLocation>
        <location evidence="1 18">Cytoplasm</location>
    </subcellularLocation>
</comment>
<feature type="binding site" evidence="18">
    <location>
        <position position="397"/>
    </location>
    <ligand>
        <name>acetyl-CoA</name>
        <dbReference type="ChEBI" id="CHEBI:57288"/>
    </ligand>
</feature>
<evidence type="ECO:0000256" key="5">
    <source>
        <dbReference type="ARBA" id="ARBA00022679"/>
    </source>
</evidence>
<comment type="similarity">
    <text evidence="2 18">In the C-terminal section; belongs to the transferase hexapeptide repeat family.</text>
</comment>
<dbReference type="InterPro" id="IPR029044">
    <property type="entry name" value="Nucleotide-diphossugar_trans"/>
</dbReference>
<evidence type="ECO:0000259" key="19">
    <source>
        <dbReference type="Pfam" id="PF12804"/>
    </source>
</evidence>
<evidence type="ECO:0000313" key="21">
    <source>
        <dbReference type="Proteomes" id="UP000198804"/>
    </source>
</evidence>
<keyword evidence="4 18" id="KW-0963">Cytoplasm</keyword>
<feature type="binding site" evidence="18">
    <location>
        <position position="114"/>
    </location>
    <ligand>
        <name>Mg(2+)</name>
        <dbReference type="ChEBI" id="CHEBI:18420"/>
    </ligand>
</feature>
<keyword evidence="6 18" id="KW-0548">Nucleotidyltransferase</keyword>
<dbReference type="InterPro" id="IPR050065">
    <property type="entry name" value="GlmU-like"/>
</dbReference>
<dbReference type="Gene3D" id="2.160.10.10">
    <property type="entry name" value="Hexapeptide repeat proteins"/>
    <property type="match status" value="1"/>
</dbReference>
<dbReference type="Gene3D" id="3.90.550.10">
    <property type="entry name" value="Spore Coat Polysaccharide Biosynthesis Protein SpsA, Chain A"/>
    <property type="match status" value="1"/>
</dbReference>
<feature type="binding site" evidence="18">
    <location>
        <position position="236"/>
    </location>
    <ligand>
        <name>Mg(2+)</name>
        <dbReference type="ChEBI" id="CHEBI:18420"/>
    </ligand>
</feature>
<keyword evidence="8 18" id="KW-0677">Repeat</keyword>
<keyword evidence="11 18" id="KW-0573">Peptidoglycan synthesis</keyword>
<evidence type="ECO:0000256" key="8">
    <source>
        <dbReference type="ARBA" id="ARBA00022737"/>
    </source>
</evidence>
<dbReference type="InterPro" id="IPR005882">
    <property type="entry name" value="Bifunctional_GlmU"/>
</dbReference>
<comment type="catalytic activity">
    <reaction evidence="15 18">
        <text>alpha-D-glucosamine 1-phosphate + acetyl-CoA = N-acetyl-alpha-D-glucosamine 1-phosphate + CoA + H(+)</text>
        <dbReference type="Rhea" id="RHEA:13725"/>
        <dbReference type="ChEBI" id="CHEBI:15378"/>
        <dbReference type="ChEBI" id="CHEBI:57287"/>
        <dbReference type="ChEBI" id="CHEBI:57288"/>
        <dbReference type="ChEBI" id="CHEBI:57776"/>
        <dbReference type="ChEBI" id="CHEBI:58516"/>
        <dbReference type="EC" id="2.3.1.157"/>
    </reaction>
</comment>
<comment type="caution">
    <text evidence="18">Lacks conserved residue(s) required for the propagation of feature annotation.</text>
</comment>
<name>A0A1I3Z0T6_9HYPH</name>
<accession>A0A1I3Z0T6</accession>
<keyword evidence="14 18" id="KW-0961">Cell wall biogenesis/degradation</keyword>
<comment type="catalytic activity">
    <reaction evidence="16 18">
        <text>N-acetyl-alpha-D-glucosamine 1-phosphate + UTP + H(+) = UDP-N-acetyl-alpha-D-glucosamine + diphosphate</text>
        <dbReference type="Rhea" id="RHEA:13509"/>
        <dbReference type="ChEBI" id="CHEBI:15378"/>
        <dbReference type="ChEBI" id="CHEBI:33019"/>
        <dbReference type="ChEBI" id="CHEBI:46398"/>
        <dbReference type="ChEBI" id="CHEBI:57705"/>
        <dbReference type="ChEBI" id="CHEBI:57776"/>
        <dbReference type="EC" id="2.7.7.23"/>
    </reaction>
</comment>
<reference evidence="21" key="1">
    <citation type="submission" date="2016-10" db="EMBL/GenBank/DDBJ databases">
        <authorList>
            <person name="Varghese N."/>
            <person name="Submissions S."/>
        </authorList>
    </citation>
    <scope>NUCLEOTIDE SEQUENCE [LARGE SCALE GENOMIC DNA]</scope>
    <source>
        <strain evidence="21">CGMCC 1.6474</strain>
    </source>
</reference>
<feature type="region of interest" description="N-acetyltransferase" evidence="18">
    <location>
        <begin position="260"/>
        <end position="458"/>
    </location>
</feature>
<dbReference type="NCBIfam" id="TIGR01173">
    <property type="entry name" value="glmU"/>
    <property type="match status" value="1"/>
</dbReference>
<dbReference type="InterPro" id="IPR018357">
    <property type="entry name" value="Hexapep_transf_CS"/>
</dbReference>
<keyword evidence="13 18" id="KW-0012">Acyltransferase</keyword>
<evidence type="ECO:0000256" key="4">
    <source>
        <dbReference type="ARBA" id="ARBA00022490"/>
    </source>
</evidence>
<proteinExistence type="inferred from homology"/>
<feature type="binding site" evidence="18">
    <location>
        <begin position="89"/>
        <end position="90"/>
    </location>
    <ligand>
        <name>UDP-N-acetyl-alpha-D-glucosamine</name>
        <dbReference type="ChEBI" id="CHEBI:57705"/>
    </ligand>
</feature>
<keyword evidence="21" id="KW-1185">Reference proteome</keyword>
<dbReference type="CDD" id="cd02540">
    <property type="entry name" value="GT2_GlmU_N_bac"/>
    <property type="match status" value="1"/>
</dbReference>
<dbReference type="AlphaFoldDB" id="A0A1I3Z0T6"/>
<evidence type="ECO:0000256" key="10">
    <source>
        <dbReference type="ARBA" id="ARBA00022960"/>
    </source>
</evidence>
<dbReference type="InterPro" id="IPR001451">
    <property type="entry name" value="Hexapep"/>
</dbReference>
<dbReference type="Pfam" id="PF12804">
    <property type="entry name" value="NTP_transf_3"/>
    <property type="match status" value="1"/>
</dbReference>
<feature type="binding site" evidence="18">
    <location>
        <position position="164"/>
    </location>
    <ligand>
        <name>UDP-N-acetyl-alpha-D-glucosamine</name>
        <dbReference type="ChEBI" id="CHEBI:57705"/>
    </ligand>
</feature>
<keyword evidence="5 18" id="KW-0808">Transferase</keyword>
<dbReference type="UniPathway" id="UPA00973"/>
<evidence type="ECO:0000313" key="20">
    <source>
        <dbReference type="EMBL" id="SFK37096.1"/>
    </source>
</evidence>
<feature type="binding site" evidence="18">
    <location>
        <position position="372"/>
    </location>
    <ligand>
        <name>acetyl-CoA</name>
        <dbReference type="ChEBI" id="CHEBI:57288"/>
    </ligand>
</feature>
<dbReference type="UniPathway" id="UPA00113">
    <property type="reaction ID" value="UER00532"/>
</dbReference>
<protein>
    <recommendedName>
        <fullName evidence="18">Bifunctional protein GlmU</fullName>
    </recommendedName>
    <domain>
        <recommendedName>
            <fullName evidence="18">UDP-N-acetylglucosamine pyrophosphorylase</fullName>
            <ecNumber evidence="18">2.7.7.23</ecNumber>
        </recommendedName>
        <alternativeName>
            <fullName evidence="18">N-acetylglucosamine-1-phosphate uridyltransferase</fullName>
        </alternativeName>
    </domain>
    <domain>
        <recommendedName>
            <fullName evidence="18">Glucosamine-1-phosphate N-acetyltransferase</fullName>
            <ecNumber evidence="18">2.3.1.157</ecNumber>
        </recommendedName>
    </domain>
</protein>
<evidence type="ECO:0000256" key="6">
    <source>
        <dbReference type="ARBA" id="ARBA00022695"/>
    </source>
</evidence>
<dbReference type="GO" id="GO:0000902">
    <property type="term" value="P:cell morphogenesis"/>
    <property type="evidence" value="ECO:0007669"/>
    <property type="project" value="UniProtKB-UniRule"/>
</dbReference>
<evidence type="ECO:0000256" key="13">
    <source>
        <dbReference type="ARBA" id="ARBA00023315"/>
    </source>
</evidence>
<evidence type="ECO:0000256" key="2">
    <source>
        <dbReference type="ARBA" id="ARBA00007707"/>
    </source>
</evidence>
<keyword evidence="10 18" id="KW-0133">Cell shape</keyword>
<dbReference type="GO" id="GO:0071555">
    <property type="term" value="P:cell wall organization"/>
    <property type="evidence" value="ECO:0007669"/>
    <property type="project" value="UniProtKB-KW"/>
</dbReference>
<evidence type="ECO:0000256" key="1">
    <source>
        <dbReference type="ARBA" id="ARBA00004496"/>
    </source>
</evidence>
<dbReference type="SUPFAM" id="SSF51161">
    <property type="entry name" value="Trimeric LpxA-like enzymes"/>
    <property type="match status" value="1"/>
</dbReference>
<feature type="region of interest" description="Linker" evidence="18">
    <location>
        <begin position="239"/>
        <end position="259"/>
    </location>
</feature>
<dbReference type="EC" id="2.7.7.23" evidence="18"/>
<dbReference type="PROSITE" id="PS00101">
    <property type="entry name" value="HEXAPEP_TRANSFERASES"/>
    <property type="match status" value="1"/>
</dbReference>
<feature type="binding site" evidence="18">
    <location>
        <position position="150"/>
    </location>
    <ligand>
        <name>UDP-N-acetyl-alpha-D-glucosamine</name>
        <dbReference type="ChEBI" id="CHEBI:57705"/>
    </ligand>
</feature>
<comment type="similarity">
    <text evidence="3 18">In the N-terminal section; belongs to the N-acetylglucosamine-1-phosphate uridyltransferase family.</text>
</comment>
<comment type="pathway">
    <text evidence="18">Nucleotide-sugar biosynthesis; UDP-N-acetyl-alpha-D-glucosamine biosynthesis; N-acetyl-alpha-D-glucosamine 1-phosphate from alpha-D-glucosamine 6-phosphate (route II): step 2/2.</text>
</comment>
<dbReference type="GO" id="GO:0000287">
    <property type="term" value="F:magnesium ion binding"/>
    <property type="evidence" value="ECO:0007669"/>
    <property type="project" value="UniProtKB-UniRule"/>
</dbReference>
<keyword evidence="7 18" id="KW-0479">Metal-binding</keyword>
<dbReference type="GO" id="GO:0006048">
    <property type="term" value="P:UDP-N-acetylglucosamine biosynthetic process"/>
    <property type="evidence" value="ECO:0007669"/>
    <property type="project" value="UniProtKB-UniPathway"/>
</dbReference>
<evidence type="ECO:0000256" key="17">
    <source>
        <dbReference type="ARBA" id="ARBA00049628"/>
    </source>
</evidence>
<evidence type="ECO:0000256" key="11">
    <source>
        <dbReference type="ARBA" id="ARBA00022984"/>
    </source>
</evidence>
<feature type="binding site" evidence="18">
    <location>
        <position position="31"/>
    </location>
    <ligand>
        <name>UDP-N-acetyl-alpha-D-glucosamine</name>
        <dbReference type="ChEBI" id="CHEBI:57705"/>
    </ligand>
</feature>
<dbReference type="InterPro" id="IPR025877">
    <property type="entry name" value="MobA-like_NTP_Trfase"/>
</dbReference>
<feature type="binding site" evidence="18">
    <location>
        <position position="415"/>
    </location>
    <ligand>
        <name>acetyl-CoA</name>
        <dbReference type="ChEBI" id="CHEBI:57288"/>
    </ligand>
</feature>
<dbReference type="GO" id="GO:0019134">
    <property type="term" value="F:glucosamine-1-phosphate N-acetyltransferase activity"/>
    <property type="evidence" value="ECO:0007669"/>
    <property type="project" value="UniProtKB-UniRule"/>
</dbReference>
<dbReference type="GO" id="GO:0009252">
    <property type="term" value="P:peptidoglycan biosynthetic process"/>
    <property type="evidence" value="ECO:0007669"/>
    <property type="project" value="UniProtKB-UniRule"/>
</dbReference>
<comment type="pathway">
    <text evidence="18">Nucleotide-sugar biosynthesis; UDP-N-acetyl-alpha-D-glucosamine biosynthesis; UDP-N-acetyl-alpha-D-glucosamine from N-acetyl-alpha-D-glucosamine 1-phosphate: step 1/1.</text>
</comment>
<dbReference type="InterPro" id="IPR011004">
    <property type="entry name" value="Trimer_LpxA-like_sf"/>
</dbReference>
<evidence type="ECO:0000256" key="16">
    <source>
        <dbReference type="ARBA" id="ARBA00048493"/>
    </source>
</evidence>
<feature type="binding site" evidence="18">
    <location>
        <position position="369"/>
    </location>
    <ligand>
        <name>UDP-N-acetyl-alpha-D-glucosamine</name>
        <dbReference type="ChEBI" id="CHEBI:57705"/>
    </ligand>
</feature>
<comment type="cofactor">
    <cofactor evidence="18">
        <name>Mg(2+)</name>
        <dbReference type="ChEBI" id="CHEBI:18420"/>
    </cofactor>
    <text evidence="18">Binds 1 Mg(2+) ion per subunit.</text>
</comment>
<comment type="subunit">
    <text evidence="18">Homotrimer.</text>
</comment>
<gene>
    <name evidence="18" type="primary">glmU</name>
    <name evidence="20" type="ORF">SAMN04488125_101429</name>
</gene>
<feature type="binding site" evidence="18">
    <location>
        <begin position="378"/>
        <end position="379"/>
    </location>
    <ligand>
        <name>acetyl-CoA</name>
        <dbReference type="ChEBI" id="CHEBI:57288"/>
    </ligand>
</feature>
<evidence type="ECO:0000256" key="15">
    <source>
        <dbReference type="ARBA" id="ARBA00048247"/>
    </source>
</evidence>
<dbReference type="Proteomes" id="UP000198804">
    <property type="component" value="Unassembled WGS sequence"/>
</dbReference>
<feature type="binding site" evidence="18">
    <location>
        <position position="343"/>
    </location>
    <ligand>
        <name>UDP-N-acetyl-alpha-D-glucosamine</name>
        <dbReference type="ChEBI" id="CHEBI:57705"/>
    </ligand>
</feature>
<feature type="region of interest" description="Pyrophosphorylase" evidence="18">
    <location>
        <begin position="1"/>
        <end position="238"/>
    </location>
</feature>
<dbReference type="GO" id="GO:0009245">
    <property type="term" value="P:lipid A biosynthetic process"/>
    <property type="evidence" value="ECO:0007669"/>
    <property type="project" value="UniProtKB-UniRule"/>
</dbReference>
<sequence length="458" mass="46749">MSADHGTAGGGFTAIVLAAGKGTRMRSERPKVLHALAHRTMLGHVLAAVQEAGAQNLAVVVEPGRADVADEVARMAPGASTHPQAERLGTAHAVLAARAAIEGRPADVLVAFGDTPLITAETYARLRAPLRAGAAVAVLAFEARDPTGYGRVLTEGGRVVAIREEKDASAEERAVRLSNAGLMALSGAHALSLLSRIGNDNANREYYLTDAVALAVADGLQVAVVDVAEDEALGVNDRVQLSVAEAAIQARLRRAAQLGGATLIAPETVFLSADTVLGRDVLVEPHCVFGPGVVIGDGCTVRAFSHLHDARLMAGTDIGPHVRLRGGAVLEEGVHLGNFVEVKNATLHAGAKASHLTYLGDAEVGAGANIGAGTITCNYDGVSKHKTVIGAGAFIGSNSALVAPVHIGDGALVGAGSVITRDVPADALALARGRQTTREGAAKTLRQTLNAAKAAKNG</sequence>
<dbReference type="InterPro" id="IPR038009">
    <property type="entry name" value="GlmU_C_LbH"/>
</dbReference>
<comment type="function">
    <text evidence="17 18">Catalyzes the last two sequential reactions in the de novo biosynthetic pathway for UDP-N-acetylglucosamine (UDP-GlcNAc). The C-terminal domain catalyzes the transfer of acetyl group from acetyl coenzyme A to glucosamine-1-phosphate (GlcN-1-P) to produce N-acetylglucosamine-1-phosphate (GlcNAc-1-P), which is converted into UDP-GlcNAc by the transfer of uridine 5-monophosphate (from uridine 5-triphosphate), a reaction catalyzed by the N-terminal domain.</text>
</comment>
<feature type="binding site" evidence="18">
    <location>
        <begin position="17"/>
        <end position="20"/>
    </location>
    <ligand>
        <name>UDP-N-acetyl-alpha-D-glucosamine</name>
        <dbReference type="ChEBI" id="CHEBI:57705"/>
    </ligand>
</feature>
<dbReference type="STRING" id="414703.SAMN04488125_101429"/>